<keyword evidence="1" id="KW-0175">Coiled coil</keyword>
<dbReference type="RefSeq" id="WP_251777721.1">
    <property type="nucleotide sequence ID" value="NZ_JAMKFE010000004.1"/>
</dbReference>
<accession>A0ABT0YLI0</accession>
<dbReference type="EMBL" id="JAMKFE010000004">
    <property type="protein sequence ID" value="MCM5679513.1"/>
    <property type="molecule type" value="Genomic_DNA"/>
</dbReference>
<comment type="caution">
    <text evidence="2">The sequence shown here is derived from an EMBL/GenBank/DDBJ whole genome shotgun (WGS) entry which is preliminary data.</text>
</comment>
<proteinExistence type="predicted"/>
<dbReference type="Proteomes" id="UP001165541">
    <property type="component" value="Unassembled WGS sequence"/>
</dbReference>
<feature type="coiled-coil region" evidence="1">
    <location>
        <begin position="68"/>
        <end position="106"/>
    </location>
</feature>
<evidence type="ECO:0000313" key="3">
    <source>
        <dbReference type="Proteomes" id="UP001165541"/>
    </source>
</evidence>
<sequence length="108" mass="12379">MDSEQVMERFFRIERYLDWAALLGRSALRVPPALRQCLDELEQRSDELKHLVAPSYDPAALTAWVDALKQLGDRAAEASEAAQDLDRDLRNAIEVAQNEIAHLRRQLH</sequence>
<evidence type="ECO:0000256" key="1">
    <source>
        <dbReference type="SAM" id="Coils"/>
    </source>
</evidence>
<reference evidence="2" key="1">
    <citation type="submission" date="2022-05" db="EMBL/GenBank/DDBJ databases">
        <title>Schlegelella sp. nov., isolated from mangrove soil.</title>
        <authorList>
            <person name="Liu Y."/>
            <person name="Ge X."/>
            <person name="Liu W."/>
        </authorList>
    </citation>
    <scope>NUCLEOTIDE SEQUENCE</scope>
    <source>
        <strain evidence="2">S2-27</strain>
    </source>
</reference>
<gene>
    <name evidence="2" type="ORF">M8A51_08210</name>
</gene>
<name>A0ABT0YLI0_9BURK</name>
<keyword evidence="3" id="KW-1185">Reference proteome</keyword>
<evidence type="ECO:0000313" key="2">
    <source>
        <dbReference type="EMBL" id="MCM5679513.1"/>
    </source>
</evidence>
<protein>
    <submittedName>
        <fullName evidence="2">Uncharacterized protein</fullName>
    </submittedName>
</protein>
<organism evidence="2 3">
    <name type="scientific">Caldimonas mangrovi</name>
    <dbReference type="NCBI Taxonomy" id="2944811"/>
    <lineage>
        <taxon>Bacteria</taxon>
        <taxon>Pseudomonadati</taxon>
        <taxon>Pseudomonadota</taxon>
        <taxon>Betaproteobacteria</taxon>
        <taxon>Burkholderiales</taxon>
        <taxon>Sphaerotilaceae</taxon>
        <taxon>Caldimonas</taxon>
    </lineage>
</organism>